<feature type="transmembrane region" description="Helical" evidence="8">
    <location>
        <begin position="163"/>
        <end position="181"/>
    </location>
</feature>
<feature type="transmembrane region" description="Helical" evidence="8">
    <location>
        <begin position="339"/>
        <end position="359"/>
    </location>
</feature>
<evidence type="ECO:0000256" key="8">
    <source>
        <dbReference type="SAM" id="Phobius"/>
    </source>
</evidence>
<feature type="transmembrane region" description="Helical" evidence="8">
    <location>
        <begin position="238"/>
        <end position="266"/>
    </location>
</feature>
<gene>
    <name evidence="10" type="ORF">FA15DRAFT_664848</name>
</gene>
<feature type="transmembrane region" description="Helical" evidence="8">
    <location>
        <begin position="208"/>
        <end position="226"/>
    </location>
</feature>
<dbReference type="GO" id="GO:0050291">
    <property type="term" value="F:sphingosine N-acyltransferase activity"/>
    <property type="evidence" value="ECO:0007669"/>
    <property type="project" value="InterPro"/>
</dbReference>
<name>A0A5C3L7R2_COPMA</name>
<dbReference type="Pfam" id="PF03798">
    <property type="entry name" value="TRAM_LAG1_CLN8"/>
    <property type="match status" value="1"/>
</dbReference>
<dbReference type="Proteomes" id="UP000307440">
    <property type="component" value="Unassembled WGS sequence"/>
</dbReference>
<dbReference type="PROSITE" id="PS50922">
    <property type="entry name" value="TLC"/>
    <property type="match status" value="1"/>
</dbReference>
<evidence type="ECO:0000313" key="10">
    <source>
        <dbReference type="EMBL" id="TFK28788.1"/>
    </source>
</evidence>
<evidence type="ECO:0000256" key="3">
    <source>
        <dbReference type="ARBA" id="ARBA00022692"/>
    </source>
</evidence>
<feature type="region of interest" description="Disordered" evidence="7">
    <location>
        <begin position="107"/>
        <end position="142"/>
    </location>
</feature>
<dbReference type="PANTHER" id="PTHR12560">
    <property type="entry name" value="LONGEVITY ASSURANCE FACTOR 1 LAG1"/>
    <property type="match status" value="1"/>
</dbReference>
<dbReference type="GO" id="GO:0016020">
    <property type="term" value="C:membrane"/>
    <property type="evidence" value="ECO:0007669"/>
    <property type="project" value="UniProtKB-SubCell"/>
</dbReference>
<dbReference type="OrthoDB" id="537032at2759"/>
<reference evidence="10 11" key="1">
    <citation type="journal article" date="2019" name="Nat. Ecol. Evol.">
        <title>Megaphylogeny resolves global patterns of mushroom evolution.</title>
        <authorList>
            <person name="Varga T."/>
            <person name="Krizsan K."/>
            <person name="Foldi C."/>
            <person name="Dima B."/>
            <person name="Sanchez-Garcia M."/>
            <person name="Sanchez-Ramirez S."/>
            <person name="Szollosi G.J."/>
            <person name="Szarkandi J.G."/>
            <person name="Papp V."/>
            <person name="Albert L."/>
            <person name="Andreopoulos W."/>
            <person name="Angelini C."/>
            <person name="Antonin V."/>
            <person name="Barry K.W."/>
            <person name="Bougher N.L."/>
            <person name="Buchanan P."/>
            <person name="Buyck B."/>
            <person name="Bense V."/>
            <person name="Catcheside P."/>
            <person name="Chovatia M."/>
            <person name="Cooper J."/>
            <person name="Damon W."/>
            <person name="Desjardin D."/>
            <person name="Finy P."/>
            <person name="Geml J."/>
            <person name="Haridas S."/>
            <person name="Hughes K."/>
            <person name="Justo A."/>
            <person name="Karasinski D."/>
            <person name="Kautmanova I."/>
            <person name="Kiss B."/>
            <person name="Kocsube S."/>
            <person name="Kotiranta H."/>
            <person name="LaButti K.M."/>
            <person name="Lechner B.E."/>
            <person name="Liimatainen K."/>
            <person name="Lipzen A."/>
            <person name="Lukacs Z."/>
            <person name="Mihaltcheva S."/>
            <person name="Morgado L.N."/>
            <person name="Niskanen T."/>
            <person name="Noordeloos M.E."/>
            <person name="Ohm R.A."/>
            <person name="Ortiz-Santana B."/>
            <person name="Ovrebo C."/>
            <person name="Racz N."/>
            <person name="Riley R."/>
            <person name="Savchenko A."/>
            <person name="Shiryaev A."/>
            <person name="Soop K."/>
            <person name="Spirin V."/>
            <person name="Szebenyi C."/>
            <person name="Tomsovsky M."/>
            <person name="Tulloss R.E."/>
            <person name="Uehling J."/>
            <person name="Grigoriev I.V."/>
            <person name="Vagvolgyi C."/>
            <person name="Papp T."/>
            <person name="Martin F.M."/>
            <person name="Miettinen O."/>
            <person name="Hibbett D.S."/>
            <person name="Nagy L.G."/>
        </authorList>
    </citation>
    <scope>NUCLEOTIDE SEQUENCE [LARGE SCALE GENOMIC DNA]</scope>
    <source>
        <strain evidence="10 11">CBS 121175</strain>
    </source>
</reference>
<evidence type="ECO:0000313" key="11">
    <source>
        <dbReference type="Proteomes" id="UP000307440"/>
    </source>
</evidence>
<evidence type="ECO:0000256" key="2">
    <source>
        <dbReference type="ARBA" id="ARBA00009808"/>
    </source>
</evidence>
<dbReference type="InterPro" id="IPR016439">
    <property type="entry name" value="Lag1/Lac1-like"/>
</dbReference>
<feature type="transmembrane region" description="Helical" evidence="8">
    <location>
        <begin position="278"/>
        <end position="299"/>
    </location>
</feature>
<evidence type="ECO:0000256" key="4">
    <source>
        <dbReference type="ARBA" id="ARBA00022989"/>
    </source>
</evidence>
<keyword evidence="4 8" id="KW-1133">Transmembrane helix</keyword>
<keyword evidence="3 6" id="KW-0812">Transmembrane</keyword>
<sequence>MSLPSIDWLWPSLAVFTQLSYPTETPANPDSFPNSTYYKAGPLDLFLIVSFIAVMAILRDVLRLGVFEPFAKWKLMRDLKRKCLSPRKANGTAKACVDGNGVHTNGHANGHTNGNTNGSAIKQANGNGQAKAGANGKAPTTFNPTTKQLKLVERSVMRFAEQGWSVVYYTFSWSFGLYVHMNLPTKVLQPVDLWTGYPHDPVAGPIKFYYLMQSACYIHQILILNAEARRKDHAQMMAHHIITVALLIISYFLDFTRVGCIILLLMDWCDIFLPLAKMIRYISIGQFITDVVFGFFMVSWLVTRHILFMVVIWSTTFDALQYIPHIISPAYASITKPVHYTFAAMLMVLQVLQCIWFWMICKVAYRVVSGTGAADERSDEEGEQNDEKTKDR</sequence>
<evidence type="ECO:0000256" key="6">
    <source>
        <dbReference type="PROSITE-ProRule" id="PRU00205"/>
    </source>
</evidence>
<evidence type="ECO:0000256" key="5">
    <source>
        <dbReference type="ARBA" id="ARBA00023136"/>
    </source>
</evidence>
<dbReference type="EMBL" id="ML210153">
    <property type="protein sequence ID" value="TFK28788.1"/>
    <property type="molecule type" value="Genomic_DNA"/>
</dbReference>
<feature type="compositionally biased region" description="Low complexity" evidence="7">
    <location>
        <begin position="107"/>
        <end position="138"/>
    </location>
</feature>
<feature type="transmembrane region" description="Helical" evidence="8">
    <location>
        <begin position="306"/>
        <end position="327"/>
    </location>
</feature>
<feature type="domain" description="TLC" evidence="9">
    <location>
        <begin position="154"/>
        <end position="369"/>
    </location>
</feature>
<organism evidence="10 11">
    <name type="scientific">Coprinopsis marcescibilis</name>
    <name type="common">Agaric fungus</name>
    <name type="synonym">Psathyrella marcescibilis</name>
    <dbReference type="NCBI Taxonomy" id="230819"/>
    <lineage>
        <taxon>Eukaryota</taxon>
        <taxon>Fungi</taxon>
        <taxon>Dikarya</taxon>
        <taxon>Basidiomycota</taxon>
        <taxon>Agaricomycotina</taxon>
        <taxon>Agaricomycetes</taxon>
        <taxon>Agaricomycetidae</taxon>
        <taxon>Agaricales</taxon>
        <taxon>Agaricineae</taxon>
        <taxon>Psathyrellaceae</taxon>
        <taxon>Coprinopsis</taxon>
    </lineage>
</organism>
<comment type="subcellular location">
    <subcellularLocation>
        <location evidence="1">Membrane</location>
        <topology evidence="1">Multi-pass membrane protein</topology>
    </subcellularLocation>
</comment>
<dbReference type="SMART" id="SM00724">
    <property type="entry name" value="TLC"/>
    <property type="match status" value="1"/>
</dbReference>
<dbReference type="PANTHER" id="PTHR12560:SF0">
    <property type="entry name" value="LD18904P"/>
    <property type="match status" value="1"/>
</dbReference>
<feature type="transmembrane region" description="Helical" evidence="8">
    <location>
        <begin position="45"/>
        <end position="67"/>
    </location>
</feature>
<keyword evidence="11" id="KW-1185">Reference proteome</keyword>
<evidence type="ECO:0000256" key="7">
    <source>
        <dbReference type="SAM" id="MobiDB-lite"/>
    </source>
</evidence>
<dbReference type="GO" id="GO:0046513">
    <property type="term" value="P:ceramide biosynthetic process"/>
    <property type="evidence" value="ECO:0007669"/>
    <property type="project" value="InterPro"/>
</dbReference>
<proteinExistence type="inferred from homology"/>
<comment type="similarity">
    <text evidence="2">Belongs to the sphingosine N-acyltransferase family.</text>
</comment>
<dbReference type="STRING" id="230819.A0A5C3L7R2"/>
<evidence type="ECO:0000256" key="1">
    <source>
        <dbReference type="ARBA" id="ARBA00004141"/>
    </source>
</evidence>
<accession>A0A5C3L7R2</accession>
<keyword evidence="5 6" id="KW-0472">Membrane</keyword>
<evidence type="ECO:0000259" key="9">
    <source>
        <dbReference type="PROSITE" id="PS50922"/>
    </source>
</evidence>
<dbReference type="AlphaFoldDB" id="A0A5C3L7R2"/>
<dbReference type="InterPro" id="IPR006634">
    <property type="entry name" value="TLC-dom"/>
</dbReference>
<protein>
    <submittedName>
        <fullName evidence="10">Longevity assurance proteins LAG1/LAC1</fullName>
    </submittedName>
</protein>